<comment type="subcellular location">
    <subcellularLocation>
        <location evidence="2">Membrane</location>
        <topology evidence="2">Single-pass membrane protein</topology>
    </subcellularLocation>
</comment>
<evidence type="ECO:0000256" key="4">
    <source>
        <dbReference type="ARBA" id="ARBA00022617"/>
    </source>
</evidence>
<evidence type="ECO:0000256" key="5">
    <source>
        <dbReference type="ARBA" id="ARBA00022692"/>
    </source>
</evidence>
<protein>
    <recommendedName>
        <fullName evidence="16">Cytochrome P450</fullName>
    </recommendedName>
</protein>
<dbReference type="Gene3D" id="1.10.630.10">
    <property type="entry name" value="Cytochrome P450"/>
    <property type="match status" value="1"/>
</dbReference>
<reference evidence="14" key="1">
    <citation type="submission" date="2019-12" db="EMBL/GenBank/DDBJ databases">
        <title>Genome sequencing and annotation of Brassica cretica.</title>
        <authorList>
            <person name="Studholme D.J."/>
            <person name="Sarris P.F."/>
        </authorList>
    </citation>
    <scope>NUCLEOTIDE SEQUENCE</scope>
    <source>
        <strain evidence="14">PFS-001/15</strain>
        <tissue evidence="14">Leaf</tissue>
    </source>
</reference>
<dbReference type="EMBL" id="QGKW02002005">
    <property type="protein sequence ID" value="KAF2542225.1"/>
    <property type="molecule type" value="Genomic_DNA"/>
</dbReference>
<dbReference type="Pfam" id="PF00067">
    <property type="entry name" value="p450"/>
    <property type="match status" value="1"/>
</dbReference>
<proteinExistence type="inferred from homology"/>
<keyword evidence="11" id="KW-0472">Membrane</keyword>
<evidence type="ECO:0000256" key="7">
    <source>
        <dbReference type="ARBA" id="ARBA00022989"/>
    </source>
</evidence>
<evidence type="ECO:0000313" key="15">
    <source>
        <dbReference type="Proteomes" id="UP000712281"/>
    </source>
</evidence>
<feature type="binding site" description="axial binding residue" evidence="12">
    <location>
        <position position="251"/>
    </location>
    <ligand>
        <name>heme</name>
        <dbReference type="ChEBI" id="CHEBI:30413"/>
    </ligand>
    <ligandPart>
        <name>Fe</name>
        <dbReference type="ChEBI" id="CHEBI:18248"/>
    </ligandPart>
</feature>
<keyword evidence="4 12" id="KW-0349">Heme</keyword>
<dbReference type="GO" id="GO:0016020">
    <property type="term" value="C:membrane"/>
    <property type="evidence" value="ECO:0007669"/>
    <property type="project" value="UniProtKB-SubCell"/>
</dbReference>
<evidence type="ECO:0000256" key="3">
    <source>
        <dbReference type="ARBA" id="ARBA00010617"/>
    </source>
</evidence>
<comment type="cofactor">
    <cofactor evidence="1 12">
        <name>heme</name>
        <dbReference type="ChEBI" id="CHEBI:30413"/>
    </cofactor>
</comment>
<dbReference type="InterPro" id="IPR002401">
    <property type="entry name" value="Cyt_P450_E_grp-I"/>
</dbReference>
<dbReference type="PANTHER" id="PTHR24282">
    <property type="entry name" value="CYTOCHROME P450 FAMILY MEMBER"/>
    <property type="match status" value="1"/>
</dbReference>
<accession>A0A8S9G859</accession>
<dbReference type="InterPro" id="IPR001128">
    <property type="entry name" value="Cyt_P450"/>
</dbReference>
<name>A0A8S9G859_BRACR</name>
<dbReference type="Gene3D" id="3.10.20.10">
    <property type="match status" value="1"/>
</dbReference>
<evidence type="ECO:0000256" key="11">
    <source>
        <dbReference type="ARBA" id="ARBA00023136"/>
    </source>
</evidence>
<evidence type="ECO:0000256" key="6">
    <source>
        <dbReference type="ARBA" id="ARBA00022723"/>
    </source>
</evidence>
<dbReference type="GO" id="GO:0020037">
    <property type="term" value="F:heme binding"/>
    <property type="evidence" value="ECO:0007669"/>
    <property type="project" value="InterPro"/>
</dbReference>
<dbReference type="GO" id="GO:0016705">
    <property type="term" value="F:oxidoreductase activity, acting on paired donors, with incorporation or reduction of molecular oxygen"/>
    <property type="evidence" value="ECO:0007669"/>
    <property type="project" value="InterPro"/>
</dbReference>
<sequence>MQLLLIVSRYFLRKLKKVKKTNGQDACRQVLVWQLHFTVQFHTVLDVFVLLSILFVDFREEPRTTASVCVTRAEPGTTTCTRSSVRFPCIQIIKTATVPASLCNRESTKQFHISKIKFPLVFRKVRPPNRKLKTTYKASKPTFSCKTSLCMILYSSLSTRDQMTMILYEVLRLYPPVAQLIRAVHKEMKVGDLTLPGGVQISLPILLVQRDTELWGQDAGEFKPERFKDGLSKATKNQVSYFPFSWGPRICIGQSFALLEAKMAMALILQRFSFELSPSYVHAPYTVMTIHPQFGAHLTLHKL</sequence>
<dbReference type="GO" id="GO:0005506">
    <property type="term" value="F:iron ion binding"/>
    <property type="evidence" value="ECO:0007669"/>
    <property type="project" value="InterPro"/>
</dbReference>
<keyword evidence="10 13" id="KW-0503">Monooxygenase</keyword>
<keyword evidence="5" id="KW-0812">Transmembrane</keyword>
<evidence type="ECO:0000256" key="12">
    <source>
        <dbReference type="PIRSR" id="PIRSR602401-1"/>
    </source>
</evidence>
<evidence type="ECO:0000256" key="2">
    <source>
        <dbReference type="ARBA" id="ARBA00004167"/>
    </source>
</evidence>
<dbReference type="PRINTS" id="PR00385">
    <property type="entry name" value="P450"/>
</dbReference>
<gene>
    <name evidence="14" type="ORF">F2Q68_00032718</name>
</gene>
<organism evidence="14 15">
    <name type="scientific">Brassica cretica</name>
    <name type="common">Mustard</name>
    <dbReference type="NCBI Taxonomy" id="69181"/>
    <lineage>
        <taxon>Eukaryota</taxon>
        <taxon>Viridiplantae</taxon>
        <taxon>Streptophyta</taxon>
        <taxon>Embryophyta</taxon>
        <taxon>Tracheophyta</taxon>
        <taxon>Spermatophyta</taxon>
        <taxon>Magnoliopsida</taxon>
        <taxon>eudicotyledons</taxon>
        <taxon>Gunneridae</taxon>
        <taxon>Pentapetalae</taxon>
        <taxon>rosids</taxon>
        <taxon>malvids</taxon>
        <taxon>Brassicales</taxon>
        <taxon>Brassicaceae</taxon>
        <taxon>Brassiceae</taxon>
        <taxon>Brassica</taxon>
    </lineage>
</organism>
<keyword evidence="7" id="KW-1133">Transmembrane helix</keyword>
<evidence type="ECO:0000256" key="8">
    <source>
        <dbReference type="ARBA" id="ARBA00023002"/>
    </source>
</evidence>
<comment type="caution">
    <text evidence="14">The sequence shown here is derived from an EMBL/GenBank/DDBJ whole genome shotgun (WGS) entry which is preliminary data.</text>
</comment>
<dbReference type="PANTHER" id="PTHR24282:SF255">
    <property type="entry name" value="CYTOCHROME P450 72A11-RELATED"/>
    <property type="match status" value="1"/>
</dbReference>
<keyword evidence="6 12" id="KW-0479">Metal-binding</keyword>
<comment type="similarity">
    <text evidence="3 13">Belongs to the cytochrome P450 family.</text>
</comment>
<dbReference type="GO" id="GO:0004497">
    <property type="term" value="F:monooxygenase activity"/>
    <property type="evidence" value="ECO:0007669"/>
    <property type="project" value="UniProtKB-KW"/>
</dbReference>
<evidence type="ECO:0000256" key="13">
    <source>
        <dbReference type="RuleBase" id="RU000461"/>
    </source>
</evidence>
<keyword evidence="8 13" id="KW-0560">Oxidoreductase</keyword>
<evidence type="ECO:0000256" key="1">
    <source>
        <dbReference type="ARBA" id="ARBA00001971"/>
    </source>
</evidence>
<dbReference type="AlphaFoldDB" id="A0A8S9G859"/>
<dbReference type="InterPro" id="IPR050665">
    <property type="entry name" value="Cytochrome_P450_Monooxygen"/>
</dbReference>
<evidence type="ECO:0000256" key="9">
    <source>
        <dbReference type="ARBA" id="ARBA00023004"/>
    </source>
</evidence>
<dbReference type="InterPro" id="IPR036396">
    <property type="entry name" value="Cyt_P450_sf"/>
</dbReference>
<dbReference type="InterPro" id="IPR017972">
    <property type="entry name" value="Cyt_P450_CS"/>
</dbReference>
<evidence type="ECO:0000256" key="10">
    <source>
        <dbReference type="ARBA" id="ARBA00023033"/>
    </source>
</evidence>
<evidence type="ECO:0000313" key="14">
    <source>
        <dbReference type="EMBL" id="KAF2542225.1"/>
    </source>
</evidence>
<dbReference type="SUPFAM" id="SSF48264">
    <property type="entry name" value="Cytochrome P450"/>
    <property type="match status" value="1"/>
</dbReference>
<keyword evidence="9 12" id="KW-0408">Iron</keyword>
<dbReference type="Proteomes" id="UP000712281">
    <property type="component" value="Unassembled WGS sequence"/>
</dbReference>
<dbReference type="PROSITE" id="PS00086">
    <property type="entry name" value="CYTOCHROME_P450"/>
    <property type="match status" value="1"/>
</dbReference>
<dbReference type="PRINTS" id="PR00463">
    <property type="entry name" value="EP450I"/>
</dbReference>
<evidence type="ECO:0008006" key="16">
    <source>
        <dbReference type="Google" id="ProtNLM"/>
    </source>
</evidence>